<dbReference type="PANTHER" id="PTHR10434">
    <property type="entry name" value="1-ACYL-SN-GLYCEROL-3-PHOSPHATE ACYLTRANSFERASE"/>
    <property type="match status" value="1"/>
</dbReference>
<proteinExistence type="predicted"/>
<name>A0A381XP98_9ZZZZ</name>
<keyword evidence="3" id="KW-1133">Transmembrane helix</keyword>
<feature type="transmembrane region" description="Helical" evidence="3">
    <location>
        <begin position="6"/>
        <end position="29"/>
    </location>
</feature>
<evidence type="ECO:0000256" key="1">
    <source>
        <dbReference type="ARBA" id="ARBA00022679"/>
    </source>
</evidence>
<dbReference type="Pfam" id="PF01553">
    <property type="entry name" value="Acyltransferase"/>
    <property type="match status" value="1"/>
</dbReference>
<dbReference type="GO" id="GO:0006654">
    <property type="term" value="P:phosphatidic acid biosynthetic process"/>
    <property type="evidence" value="ECO:0007669"/>
    <property type="project" value="TreeGrafter"/>
</dbReference>
<sequence>MSSIRLFSLLFCLSILIIITIPIQTLLNIFRFKLKYIYPLFFYKVITNITGLNIHTEGFNEEDKKGTGTLYIANHVSWFDILCLGSVLNARFIAKKEVSSMGIFGFLAKLSNTFFIDTSNKNKIYQYNNFIREKLISGESLILFPEGTTSDGNGIRKFKSSLFECLNSTESSINVQSISICYSRKNNLPMGIYYRRFIAWIGETSMVDSMKKYLASGPITVNLIFHSKICMDQFNNRKELSSFCEKQILSGLNKTIKI</sequence>
<dbReference type="CDD" id="cd07989">
    <property type="entry name" value="LPLAT_AGPAT-like"/>
    <property type="match status" value="1"/>
</dbReference>
<keyword evidence="3" id="KW-0472">Membrane</keyword>
<keyword evidence="2" id="KW-0012">Acyltransferase</keyword>
<reference evidence="5" key="1">
    <citation type="submission" date="2018-05" db="EMBL/GenBank/DDBJ databases">
        <authorList>
            <person name="Lanie J.A."/>
            <person name="Ng W.-L."/>
            <person name="Kazmierczak K.M."/>
            <person name="Andrzejewski T.M."/>
            <person name="Davidsen T.M."/>
            <person name="Wayne K.J."/>
            <person name="Tettelin H."/>
            <person name="Glass J.I."/>
            <person name="Rusch D."/>
            <person name="Podicherti R."/>
            <person name="Tsui H.-C.T."/>
            <person name="Winkler M.E."/>
        </authorList>
    </citation>
    <scope>NUCLEOTIDE SEQUENCE</scope>
</reference>
<evidence type="ECO:0000256" key="3">
    <source>
        <dbReference type="SAM" id="Phobius"/>
    </source>
</evidence>
<dbReference type="SUPFAM" id="SSF69593">
    <property type="entry name" value="Glycerol-3-phosphate (1)-acyltransferase"/>
    <property type="match status" value="1"/>
</dbReference>
<dbReference type="GO" id="GO:0003841">
    <property type="term" value="F:1-acylglycerol-3-phosphate O-acyltransferase activity"/>
    <property type="evidence" value="ECO:0007669"/>
    <property type="project" value="TreeGrafter"/>
</dbReference>
<protein>
    <recommendedName>
        <fullName evidence="4">Phospholipid/glycerol acyltransferase domain-containing protein</fullName>
    </recommendedName>
</protein>
<dbReference type="SMART" id="SM00563">
    <property type="entry name" value="PlsC"/>
    <property type="match status" value="1"/>
</dbReference>
<accession>A0A381XP98</accession>
<dbReference type="InterPro" id="IPR002123">
    <property type="entry name" value="Plipid/glycerol_acylTrfase"/>
</dbReference>
<keyword evidence="1" id="KW-0808">Transferase</keyword>
<evidence type="ECO:0000256" key="2">
    <source>
        <dbReference type="ARBA" id="ARBA00023315"/>
    </source>
</evidence>
<gene>
    <name evidence="5" type="ORF">METZ01_LOCUS119448</name>
</gene>
<organism evidence="5">
    <name type="scientific">marine metagenome</name>
    <dbReference type="NCBI Taxonomy" id="408172"/>
    <lineage>
        <taxon>unclassified sequences</taxon>
        <taxon>metagenomes</taxon>
        <taxon>ecological metagenomes</taxon>
    </lineage>
</organism>
<dbReference type="PANTHER" id="PTHR10434:SF11">
    <property type="entry name" value="1-ACYL-SN-GLYCEROL-3-PHOSPHATE ACYLTRANSFERASE"/>
    <property type="match status" value="1"/>
</dbReference>
<evidence type="ECO:0000259" key="4">
    <source>
        <dbReference type="SMART" id="SM00563"/>
    </source>
</evidence>
<dbReference type="AlphaFoldDB" id="A0A381XP98"/>
<evidence type="ECO:0000313" key="5">
    <source>
        <dbReference type="EMBL" id="SVA66594.1"/>
    </source>
</evidence>
<feature type="domain" description="Phospholipid/glycerol acyltransferase" evidence="4">
    <location>
        <begin position="69"/>
        <end position="183"/>
    </location>
</feature>
<dbReference type="EMBL" id="UINC01015894">
    <property type="protein sequence ID" value="SVA66594.1"/>
    <property type="molecule type" value="Genomic_DNA"/>
</dbReference>
<keyword evidence="3" id="KW-0812">Transmembrane</keyword>